<accession>A0ABT9G3V9</accession>
<keyword evidence="6 8" id="KW-1133">Transmembrane helix</keyword>
<organism evidence="10 11">
    <name type="scientific">Leptothrix discophora</name>
    <dbReference type="NCBI Taxonomy" id="89"/>
    <lineage>
        <taxon>Bacteria</taxon>
        <taxon>Pseudomonadati</taxon>
        <taxon>Pseudomonadota</taxon>
        <taxon>Betaproteobacteria</taxon>
        <taxon>Burkholderiales</taxon>
        <taxon>Sphaerotilaceae</taxon>
        <taxon>Leptothrix</taxon>
    </lineage>
</organism>
<dbReference type="Pfam" id="PF07291">
    <property type="entry name" value="MauE"/>
    <property type="match status" value="1"/>
</dbReference>
<feature type="transmembrane region" description="Helical" evidence="8">
    <location>
        <begin position="15"/>
        <end position="33"/>
    </location>
</feature>
<evidence type="ECO:0000256" key="7">
    <source>
        <dbReference type="ARBA" id="ARBA00023136"/>
    </source>
</evidence>
<proteinExistence type="predicted"/>
<dbReference type="Proteomes" id="UP001235760">
    <property type="component" value="Unassembled WGS sequence"/>
</dbReference>
<gene>
    <name evidence="10" type="ORF">Q8X39_10970</name>
</gene>
<protein>
    <recommendedName>
        <fullName evidence="4">Methylamine utilization protein MauE</fullName>
    </recommendedName>
</protein>
<feature type="domain" description="Methylamine utilisation protein MauE" evidence="9">
    <location>
        <begin position="19"/>
        <end position="138"/>
    </location>
</feature>
<keyword evidence="7 8" id="KW-0472">Membrane</keyword>
<dbReference type="RefSeq" id="WP_305749713.1">
    <property type="nucleotide sequence ID" value="NZ_JAUZEE010000005.1"/>
</dbReference>
<evidence type="ECO:0000256" key="2">
    <source>
        <dbReference type="ARBA" id="ARBA00004141"/>
    </source>
</evidence>
<comment type="subcellular location">
    <subcellularLocation>
        <location evidence="2">Membrane</location>
        <topology evidence="2">Multi-pass membrane protein</topology>
    </subcellularLocation>
</comment>
<evidence type="ECO:0000313" key="11">
    <source>
        <dbReference type="Proteomes" id="UP001235760"/>
    </source>
</evidence>
<comment type="function">
    <text evidence="1">May be specifically involved in the processing, transport, and/or maturation of the MADH beta-subunit.</text>
</comment>
<evidence type="ECO:0000259" key="9">
    <source>
        <dbReference type="Pfam" id="PF07291"/>
    </source>
</evidence>
<comment type="caution">
    <text evidence="10">The sequence shown here is derived from an EMBL/GenBank/DDBJ whole genome shotgun (WGS) entry which is preliminary data.</text>
</comment>
<reference evidence="10 11" key="1">
    <citation type="submission" date="2023-08" db="EMBL/GenBank/DDBJ databases">
        <authorList>
            <person name="Roldan D.M."/>
            <person name="Menes R.J."/>
        </authorList>
    </citation>
    <scope>NUCLEOTIDE SEQUENCE [LARGE SCALE GENOMIC DNA]</scope>
    <source>
        <strain evidence="10 11">CCM 2812</strain>
    </source>
</reference>
<dbReference type="EMBL" id="JAUZEE010000005">
    <property type="protein sequence ID" value="MDP4301159.1"/>
    <property type="molecule type" value="Genomic_DNA"/>
</dbReference>
<evidence type="ECO:0000256" key="6">
    <source>
        <dbReference type="ARBA" id="ARBA00022989"/>
    </source>
</evidence>
<feature type="transmembrane region" description="Helical" evidence="8">
    <location>
        <begin position="120"/>
        <end position="141"/>
    </location>
</feature>
<feature type="transmembrane region" description="Helical" evidence="8">
    <location>
        <begin position="82"/>
        <end position="99"/>
    </location>
</feature>
<dbReference type="InterPro" id="IPR009908">
    <property type="entry name" value="Methylamine_util_MauE"/>
</dbReference>
<comment type="pathway">
    <text evidence="3">One-carbon metabolism; methylamine degradation.</text>
</comment>
<evidence type="ECO:0000313" key="10">
    <source>
        <dbReference type="EMBL" id="MDP4301159.1"/>
    </source>
</evidence>
<evidence type="ECO:0000256" key="1">
    <source>
        <dbReference type="ARBA" id="ARBA00003475"/>
    </source>
</evidence>
<keyword evidence="5 8" id="KW-0812">Transmembrane</keyword>
<evidence type="ECO:0000256" key="3">
    <source>
        <dbReference type="ARBA" id="ARBA00004856"/>
    </source>
</evidence>
<feature type="transmembrane region" description="Helical" evidence="8">
    <location>
        <begin position="147"/>
        <end position="167"/>
    </location>
</feature>
<sequence length="190" mass="19320">MPTAFLLSPGPLDPLWLMLACGALVIVFVHAAAAKLLDRSLFEQHLAAYGVPDALLPAASVGLPLGEALAAAGLVTPWRAEAAGLAAALLALYGGAMAWHRLHGRTLDCGCGGTPLPLSWALVARNAVLIGLCAIAALPALPREIGLADVATALAGLALATVLYTALHQLLRHAAAVAAPAKSPLFRSHS</sequence>
<evidence type="ECO:0000256" key="4">
    <source>
        <dbReference type="ARBA" id="ARBA00019078"/>
    </source>
</evidence>
<evidence type="ECO:0000256" key="5">
    <source>
        <dbReference type="ARBA" id="ARBA00022692"/>
    </source>
</evidence>
<name>A0ABT9G3V9_LEPDI</name>
<keyword evidence="11" id="KW-1185">Reference proteome</keyword>
<evidence type="ECO:0000256" key="8">
    <source>
        <dbReference type="SAM" id="Phobius"/>
    </source>
</evidence>